<sequence>MGDGDRAERFQVEGAPACAAGQTPERLGVVREFVGAVGHDEQQGQFLGAGCERGEPLK</sequence>
<keyword evidence="2" id="KW-1185">Reference proteome</keyword>
<organism evidence="1 2">
    <name type="scientific">Streptomyces umbrinus</name>
    <dbReference type="NCBI Taxonomy" id="67370"/>
    <lineage>
        <taxon>Bacteria</taxon>
        <taxon>Bacillati</taxon>
        <taxon>Actinomycetota</taxon>
        <taxon>Actinomycetes</taxon>
        <taxon>Kitasatosporales</taxon>
        <taxon>Streptomycetaceae</taxon>
        <taxon>Streptomyces</taxon>
        <taxon>Streptomyces phaeochromogenes group</taxon>
    </lineage>
</organism>
<dbReference type="Proteomes" id="UP001230328">
    <property type="component" value="Unassembled WGS sequence"/>
</dbReference>
<name>A0ABU0T8R7_9ACTN</name>
<comment type="caution">
    <text evidence="1">The sequence shown here is derived from an EMBL/GenBank/DDBJ whole genome shotgun (WGS) entry which is preliminary data.</text>
</comment>
<accession>A0ABU0T8R7</accession>
<reference evidence="1 2" key="1">
    <citation type="submission" date="2023-07" db="EMBL/GenBank/DDBJ databases">
        <title>Comparative genomics of wheat-associated soil bacteria to identify genetic determinants of phenazine resistance.</title>
        <authorList>
            <person name="Mouncey N."/>
        </authorList>
    </citation>
    <scope>NUCLEOTIDE SEQUENCE [LARGE SCALE GENOMIC DNA]</scope>
    <source>
        <strain evidence="1 2">V2I4</strain>
    </source>
</reference>
<protein>
    <submittedName>
        <fullName evidence="1">Uncharacterized protein</fullName>
    </submittedName>
</protein>
<proteinExistence type="predicted"/>
<dbReference type="EMBL" id="JAUSZI010000002">
    <property type="protein sequence ID" value="MDQ1032204.1"/>
    <property type="molecule type" value="Genomic_DNA"/>
</dbReference>
<evidence type="ECO:0000313" key="2">
    <source>
        <dbReference type="Proteomes" id="UP001230328"/>
    </source>
</evidence>
<gene>
    <name evidence="1" type="ORF">QF035_009786</name>
</gene>
<evidence type="ECO:0000313" key="1">
    <source>
        <dbReference type="EMBL" id="MDQ1032204.1"/>
    </source>
</evidence>